<dbReference type="SMART" id="SM00867">
    <property type="entry name" value="YceI"/>
    <property type="match status" value="1"/>
</dbReference>
<protein>
    <recommendedName>
        <fullName evidence="1">Lipid/polyisoprenoid-binding YceI-like domain-containing protein</fullName>
    </recommendedName>
</protein>
<organism evidence="2 3">
    <name type="scientific">Thioalkalivibrio denitrificans</name>
    <dbReference type="NCBI Taxonomy" id="108003"/>
    <lineage>
        <taxon>Bacteria</taxon>
        <taxon>Pseudomonadati</taxon>
        <taxon>Pseudomonadota</taxon>
        <taxon>Gammaproteobacteria</taxon>
        <taxon>Chromatiales</taxon>
        <taxon>Ectothiorhodospiraceae</taxon>
        <taxon>Thioalkalivibrio</taxon>
    </lineage>
</organism>
<evidence type="ECO:0000313" key="3">
    <source>
        <dbReference type="Proteomes" id="UP000189462"/>
    </source>
</evidence>
<dbReference type="Pfam" id="PF04264">
    <property type="entry name" value="YceI"/>
    <property type="match status" value="1"/>
</dbReference>
<keyword evidence="3" id="KW-1185">Reference proteome</keyword>
<dbReference type="InterPro" id="IPR036761">
    <property type="entry name" value="TTHA0802/YceI-like_sf"/>
</dbReference>
<dbReference type="PANTHER" id="PTHR34406">
    <property type="entry name" value="PROTEIN YCEI"/>
    <property type="match status" value="1"/>
</dbReference>
<dbReference type="RefSeq" id="WP_175628334.1">
    <property type="nucleotide sequence ID" value="NZ_MVBK01000110.1"/>
</dbReference>
<evidence type="ECO:0000259" key="1">
    <source>
        <dbReference type="SMART" id="SM00867"/>
    </source>
</evidence>
<accession>A0A1V3NAS1</accession>
<dbReference type="SUPFAM" id="SSF101874">
    <property type="entry name" value="YceI-like"/>
    <property type="match status" value="1"/>
</dbReference>
<comment type="caution">
    <text evidence="2">The sequence shown here is derived from an EMBL/GenBank/DDBJ whole genome shotgun (WGS) entry which is preliminary data.</text>
</comment>
<proteinExistence type="predicted"/>
<dbReference type="EMBL" id="MVBK01000110">
    <property type="protein sequence ID" value="OOG22199.1"/>
    <property type="molecule type" value="Genomic_DNA"/>
</dbReference>
<evidence type="ECO:0000313" key="2">
    <source>
        <dbReference type="EMBL" id="OOG22199.1"/>
    </source>
</evidence>
<dbReference type="AlphaFoldDB" id="A0A1V3NAS1"/>
<dbReference type="InterPro" id="IPR007372">
    <property type="entry name" value="Lipid/polyisoprenoid-bd_YceI"/>
</dbReference>
<gene>
    <name evidence="2" type="ORF">B1C78_15510</name>
</gene>
<name>A0A1V3NAS1_9GAMM</name>
<dbReference type="Proteomes" id="UP000189462">
    <property type="component" value="Unassembled WGS sequence"/>
</dbReference>
<dbReference type="Gene3D" id="2.40.128.110">
    <property type="entry name" value="Lipid/polyisoprenoid-binding, YceI-like"/>
    <property type="match status" value="1"/>
</dbReference>
<dbReference type="PANTHER" id="PTHR34406:SF1">
    <property type="entry name" value="PROTEIN YCEI"/>
    <property type="match status" value="1"/>
</dbReference>
<sequence length="175" mass="19342">MSASAASPAEQCYRATAEQGELLFDGVLEGTPFTGRFRRFTVDMCLDNDDLSTANIHVAVDTGSGDTSNRQGNAALRDEEFFDIARFPEGTWTSTTIRRDGDAYVAEGTLTVRDISASVPVRLELQPGDPPQLSGEAQLLRLDFQVGTGEFEDTEFLRNRVDLRFRMLLEPVESQ</sequence>
<dbReference type="STRING" id="108003.B1C78_15510"/>
<feature type="domain" description="Lipid/polyisoprenoid-binding YceI-like" evidence="1">
    <location>
        <begin position="14"/>
        <end position="170"/>
    </location>
</feature>
<reference evidence="2 3" key="1">
    <citation type="submission" date="2017-02" db="EMBL/GenBank/DDBJ databases">
        <title>Genomic diversity within the haloalkaliphilic genus Thioalkalivibrio.</title>
        <authorList>
            <person name="Ahn A.-C."/>
            <person name="Meier-Kolthoff J."/>
            <person name="Overmars L."/>
            <person name="Richter M."/>
            <person name="Woyke T."/>
            <person name="Sorokin D.Y."/>
            <person name="Muyzer G."/>
        </authorList>
    </citation>
    <scope>NUCLEOTIDE SEQUENCE [LARGE SCALE GENOMIC DNA]</scope>
    <source>
        <strain evidence="2 3">ALJD</strain>
    </source>
</reference>